<evidence type="ECO:0000313" key="1">
    <source>
        <dbReference type="EnsemblPlants" id="MELO3C031233.2.1"/>
    </source>
</evidence>
<reference evidence="1" key="1">
    <citation type="submission" date="2023-03" db="UniProtKB">
        <authorList>
            <consortium name="EnsemblPlants"/>
        </authorList>
    </citation>
    <scope>IDENTIFICATION</scope>
</reference>
<protein>
    <submittedName>
        <fullName evidence="1">Uncharacterized protein</fullName>
    </submittedName>
</protein>
<name>A0A9I9EAX2_CUCME</name>
<dbReference type="Gramene" id="MELO3C031233.2.1">
    <property type="protein sequence ID" value="MELO3C031233.2.1"/>
    <property type="gene ID" value="MELO3C031233.2"/>
</dbReference>
<proteinExistence type="predicted"/>
<sequence>MEGDISRLVSALADAIPYTTTRLSSTTCLSKGGCFYFPPCHMLNVFLVAADFLFWKLALKLGDAMRKVARCSHQAKKGKVSYYALRC</sequence>
<dbReference type="EnsemblPlants" id="MELO3C031233.2.1">
    <property type="protein sequence ID" value="MELO3C031233.2.1"/>
    <property type="gene ID" value="MELO3C031233.2"/>
</dbReference>
<dbReference type="AlphaFoldDB" id="A0A9I9EAX2"/>
<accession>A0A9I9EAX2</accession>
<organism evidence="1">
    <name type="scientific">Cucumis melo</name>
    <name type="common">Muskmelon</name>
    <dbReference type="NCBI Taxonomy" id="3656"/>
    <lineage>
        <taxon>Eukaryota</taxon>
        <taxon>Viridiplantae</taxon>
        <taxon>Streptophyta</taxon>
        <taxon>Embryophyta</taxon>
        <taxon>Tracheophyta</taxon>
        <taxon>Spermatophyta</taxon>
        <taxon>Magnoliopsida</taxon>
        <taxon>eudicotyledons</taxon>
        <taxon>Gunneridae</taxon>
        <taxon>Pentapetalae</taxon>
        <taxon>rosids</taxon>
        <taxon>fabids</taxon>
        <taxon>Cucurbitales</taxon>
        <taxon>Cucurbitaceae</taxon>
        <taxon>Benincaseae</taxon>
        <taxon>Cucumis</taxon>
    </lineage>
</organism>